<reference evidence="1 2" key="1">
    <citation type="journal article" date="2019" name="Sci. Rep.">
        <title>Extended insight into the Mycobacterium chelonae-abscessus complex through whole genome sequencing of Mycobacterium salmoniphilum outbreak and Mycobacterium salmoniphilum-like strains.</title>
        <authorList>
            <person name="Behra P.R.K."/>
            <person name="Das S."/>
            <person name="Pettersson B.M.F."/>
            <person name="Shirreff L."/>
            <person name="DuCote T."/>
            <person name="Jacobsson K.G."/>
            <person name="Ennis D.G."/>
            <person name="Kirsebom L.A."/>
        </authorList>
    </citation>
    <scope>NUCLEOTIDE SEQUENCE [LARGE SCALE GENOMIC DNA]</scope>
    <source>
        <strain evidence="1 2">CCUG 60884</strain>
    </source>
</reference>
<name>A0A4R8T0W7_9MYCO</name>
<evidence type="ECO:0000313" key="2">
    <source>
        <dbReference type="Proteomes" id="UP000294604"/>
    </source>
</evidence>
<protein>
    <submittedName>
        <fullName evidence="1">Uncharacterized protein</fullName>
    </submittedName>
</protein>
<sequence length="70" mass="7819">MGSVPSIDMDRFPKQGDFLGKRAKVCFHYAADTTVGGEIVRDDMSEPFVTIIKLDDGRYVLATECQYLAE</sequence>
<proteinExistence type="predicted"/>
<dbReference type="AlphaFoldDB" id="A0A4R8T0W7"/>
<dbReference type="Proteomes" id="UP000294604">
    <property type="component" value="Unassembled WGS sequence"/>
</dbReference>
<dbReference type="RefSeq" id="WP_134081003.1">
    <property type="nucleotide sequence ID" value="NZ_PECL01000003.1"/>
</dbReference>
<comment type="caution">
    <text evidence="1">The sequence shown here is derived from an EMBL/GenBank/DDBJ whole genome shotgun (WGS) entry which is preliminary data.</text>
</comment>
<gene>
    <name evidence="1" type="ORF">CCUG60884_00277</name>
</gene>
<evidence type="ECO:0000313" key="1">
    <source>
        <dbReference type="EMBL" id="TEA09108.1"/>
    </source>
</evidence>
<accession>A0A4R8T0W7</accession>
<organism evidence="1 2">
    <name type="scientific">Mycobacteroides salmoniphilum</name>
    <dbReference type="NCBI Taxonomy" id="404941"/>
    <lineage>
        <taxon>Bacteria</taxon>
        <taxon>Bacillati</taxon>
        <taxon>Actinomycetota</taxon>
        <taxon>Actinomycetes</taxon>
        <taxon>Mycobacteriales</taxon>
        <taxon>Mycobacteriaceae</taxon>
        <taxon>Mycobacteroides</taxon>
    </lineage>
</organism>
<dbReference type="EMBL" id="PECL01000003">
    <property type="protein sequence ID" value="TEA09108.1"/>
    <property type="molecule type" value="Genomic_DNA"/>
</dbReference>